<dbReference type="AlphaFoldDB" id="A0A2X3IEP1"/>
<reference evidence="1 3" key="1">
    <citation type="submission" date="2018-06" db="EMBL/GenBank/DDBJ databases">
        <authorList>
            <consortium name="Pathogen Informatics"/>
            <person name="Doyle S."/>
        </authorList>
    </citation>
    <scope>NUCLEOTIDE SEQUENCE [LARGE SCALE GENOMIC DNA]</scope>
    <source>
        <strain evidence="1 3">NCTC8081</strain>
    </source>
</reference>
<evidence type="ECO:0000313" key="3">
    <source>
        <dbReference type="Proteomes" id="UP000250234"/>
    </source>
</evidence>
<protein>
    <submittedName>
        <fullName evidence="1">Uncharacterized protein</fullName>
    </submittedName>
</protein>
<dbReference type="EMBL" id="UAWO01000006">
    <property type="protein sequence ID" value="SQC85464.1"/>
    <property type="molecule type" value="Genomic_DNA"/>
</dbReference>
<organism evidence="1 3">
    <name type="scientific">Clostridium perfringens</name>
    <dbReference type="NCBI Taxonomy" id="1502"/>
    <lineage>
        <taxon>Bacteria</taxon>
        <taxon>Bacillati</taxon>
        <taxon>Bacillota</taxon>
        <taxon>Clostridia</taxon>
        <taxon>Eubacteriales</taxon>
        <taxon>Clostridiaceae</taxon>
        <taxon>Clostridium</taxon>
    </lineage>
</organism>
<dbReference type="EMBL" id="UAWO01000006">
    <property type="protein sequence ID" value="SQC85386.1"/>
    <property type="molecule type" value="Genomic_DNA"/>
</dbReference>
<name>A0A2X3IEP1_CLOPF</name>
<gene>
    <name evidence="1" type="ORF">NCTC8081_03179</name>
    <name evidence="2" type="ORF">NCTC8081_03257</name>
</gene>
<evidence type="ECO:0000313" key="1">
    <source>
        <dbReference type="EMBL" id="SQC85386.1"/>
    </source>
</evidence>
<sequence length="53" mass="6084">MIDRENYCKDCKRSIWSEFPSCDVNIENNGRYVGSGKNCHCKIKGQISVKSNK</sequence>
<accession>A0A2X3IEP1</accession>
<proteinExistence type="predicted"/>
<dbReference type="RefSeq" id="WP_181465769.1">
    <property type="nucleotide sequence ID" value="NZ_CATNYA010000055.1"/>
</dbReference>
<dbReference type="Proteomes" id="UP000250234">
    <property type="component" value="Unassembled WGS sequence"/>
</dbReference>
<evidence type="ECO:0000313" key="2">
    <source>
        <dbReference type="EMBL" id="SQC85464.1"/>
    </source>
</evidence>